<keyword evidence="2" id="KW-1185">Reference proteome</keyword>
<dbReference type="Proteomes" id="UP001172457">
    <property type="component" value="Chromosome 8"/>
</dbReference>
<evidence type="ECO:0000313" key="2">
    <source>
        <dbReference type="Proteomes" id="UP001172457"/>
    </source>
</evidence>
<evidence type="ECO:0000313" key="1">
    <source>
        <dbReference type="EMBL" id="KAJ9539119.1"/>
    </source>
</evidence>
<reference evidence="1" key="1">
    <citation type="submission" date="2023-03" db="EMBL/GenBank/DDBJ databases">
        <title>Chromosome-scale reference genome and RAD-based genetic map of yellow starthistle (Centaurea solstitialis) reveal putative structural variation and QTLs associated with invader traits.</title>
        <authorList>
            <person name="Reatini B."/>
            <person name="Cang F.A."/>
            <person name="Jiang Q."/>
            <person name="Mckibben M.T.W."/>
            <person name="Barker M.S."/>
            <person name="Rieseberg L.H."/>
            <person name="Dlugosch K.M."/>
        </authorList>
    </citation>
    <scope>NUCLEOTIDE SEQUENCE</scope>
    <source>
        <strain evidence="1">CAN-66</strain>
        <tissue evidence="1">Leaf</tissue>
    </source>
</reference>
<gene>
    <name evidence="1" type="ORF">OSB04_031852</name>
</gene>
<proteinExistence type="predicted"/>
<protein>
    <submittedName>
        <fullName evidence="1">Uncharacterized protein</fullName>
    </submittedName>
</protein>
<organism evidence="1 2">
    <name type="scientific">Centaurea solstitialis</name>
    <name type="common">yellow star-thistle</name>
    <dbReference type="NCBI Taxonomy" id="347529"/>
    <lineage>
        <taxon>Eukaryota</taxon>
        <taxon>Viridiplantae</taxon>
        <taxon>Streptophyta</taxon>
        <taxon>Embryophyta</taxon>
        <taxon>Tracheophyta</taxon>
        <taxon>Spermatophyta</taxon>
        <taxon>Magnoliopsida</taxon>
        <taxon>eudicotyledons</taxon>
        <taxon>Gunneridae</taxon>
        <taxon>Pentapetalae</taxon>
        <taxon>asterids</taxon>
        <taxon>campanulids</taxon>
        <taxon>Asterales</taxon>
        <taxon>Asteraceae</taxon>
        <taxon>Carduoideae</taxon>
        <taxon>Cardueae</taxon>
        <taxon>Centaureinae</taxon>
        <taxon>Centaurea</taxon>
    </lineage>
</organism>
<dbReference type="AlphaFoldDB" id="A0AA38W6E9"/>
<accession>A0AA38W6E9</accession>
<sequence length="87" mass="9791">MIGRGDVRICKIPTDDNIVDPRRSTILDQRHYLLRKPSPPPQTITIAATIISSAKPSLLLQTSISTHNLRLLSPTTDNWLSRSPYKE</sequence>
<dbReference type="EMBL" id="JARYMX010000008">
    <property type="protein sequence ID" value="KAJ9539119.1"/>
    <property type="molecule type" value="Genomic_DNA"/>
</dbReference>
<comment type="caution">
    <text evidence="1">The sequence shown here is derived from an EMBL/GenBank/DDBJ whole genome shotgun (WGS) entry which is preliminary data.</text>
</comment>
<name>A0AA38W6E9_9ASTR</name>